<proteinExistence type="predicted"/>
<organism evidence="1 2">
    <name type="scientific">Sinorhizobium psoraleae</name>
    <dbReference type="NCBI Taxonomy" id="520838"/>
    <lineage>
        <taxon>Bacteria</taxon>
        <taxon>Pseudomonadati</taxon>
        <taxon>Pseudomonadota</taxon>
        <taxon>Alphaproteobacteria</taxon>
        <taxon>Hyphomicrobiales</taxon>
        <taxon>Rhizobiaceae</taxon>
        <taxon>Sinorhizobium/Ensifer group</taxon>
        <taxon>Sinorhizobium</taxon>
    </lineage>
</organism>
<gene>
    <name evidence="1" type="ORF">O3W52_03985</name>
</gene>
<evidence type="ECO:0000313" key="1">
    <source>
        <dbReference type="EMBL" id="MCZ4089248.1"/>
    </source>
</evidence>
<protein>
    <submittedName>
        <fullName evidence="1">Uncharacterized protein</fullName>
    </submittedName>
</protein>
<comment type="caution">
    <text evidence="1">The sequence shown here is derived from an EMBL/GenBank/DDBJ whole genome shotgun (WGS) entry which is preliminary data.</text>
</comment>
<dbReference type="Gene3D" id="3.90.550.10">
    <property type="entry name" value="Spore Coat Polysaccharide Biosynthesis Protein SpsA, Chain A"/>
    <property type="match status" value="1"/>
</dbReference>
<dbReference type="RefSeq" id="WP_269275826.1">
    <property type="nucleotide sequence ID" value="NZ_JAPVOI010000003.1"/>
</dbReference>
<keyword evidence="2" id="KW-1185">Reference proteome</keyword>
<evidence type="ECO:0000313" key="2">
    <source>
        <dbReference type="Proteomes" id="UP001079430"/>
    </source>
</evidence>
<dbReference type="EMBL" id="JAPVOI010000003">
    <property type="protein sequence ID" value="MCZ4089248.1"/>
    <property type="molecule type" value="Genomic_DNA"/>
</dbReference>
<name>A0ABT4KBN8_9HYPH</name>
<reference evidence="1" key="1">
    <citation type="submission" date="2022-10" db="EMBL/GenBank/DDBJ databases">
        <title>Whole genome sequencing of three plant growth promoting bacteria isolated from Vachellia tortilis subsp. raddiana in Morocco.</title>
        <authorList>
            <person name="Hnini M."/>
            <person name="Zouagui R."/>
            <person name="Zouagui H."/>
            <person name="Chemao Elfihri M.-W."/>
            <person name="Ibrahimi A."/>
            <person name="Sbabou L."/>
            <person name="Aurag J."/>
        </authorList>
    </citation>
    <scope>NUCLEOTIDE SEQUENCE</scope>
    <source>
        <strain evidence="1">LMR678</strain>
    </source>
</reference>
<dbReference type="SUPFAM" id="SSF53448">
    <property type="entry name" value="Nucleotide-diphospho-sugar transferases"/>
    <property type="match status" value="1"/>
</dbReference>
<dbReference type="InterPro" id="IPR029044">
    <property type="entry name" value="Nucleotide-diphossugar_trans"/>
</dbReference>
<dbReference type="Proteomes" id="UP001079430">
    <property type="component" value="Unassembled WGS sequence"/>
</dbReference>
<sequence>MVGTEQSLKLTSPPGGRIMRAGRVVACPIDESCLLIVGAGGSIAGQLTAELNDDPAASLTAFVIGWPLATPAASASHGFAALLPPDGTERPLTTVRFGQEGTGRRYVFTPRPVSVSDVAAIVAEAAGPQLSDILDLLLDLMMKGPVGRRRLSAMITLLKAAHRGDGFIELLGESEDGAIFLKGWGRDIVAGVCRAVVSGEKPMATDCGIATFPRQDVPDGAGGFVGLLPANETLRARDIEGLVYRGRGAWRYAAVHERRLIAGPAETPGHMRSVLLQTHSSPQVLLRLRAAANSFDGRETISSLPLPVRLGIDTFFQENGGGFLITGWMLDADGHVQSVKLRRGRAEARLDDCWTRLDRSDVTDAFTDEPMFKSALEGDSHSHGFIVYANSLGGDAAAPLHLELTLKDSRRAFMPLTPARVPARVAALRQIRSIDPADWALSDLIDRQIVPFLNASESPSPTVGAIVDAGGFNEAVGPPIVIAAGEAEDADIAPFLGLLALDPETQRAPIALVVPAERFRRQAAGIRQVAQFYRLPIRLISAEVAGDIYDLLEVGVRALASETVVLLAGSLLPHRTGWYGKLAAAHEALKGSIISPTLAYEDHSVRWAGSWSDGHSEDPLFGRYAGYPLSAVTGLKTTRVAAASLECCIAPREALLRAGGFSAGYLGSQQKGMDLGLRLSRAGIESYWLPSVQMLGSDEASGVGEAAMAALIERIDQAIFRACWAAALVGEELPAERVSA</sequence>
<accession>A0ABT4KBN8</accession>